<dbReference type="OrthoDB" id="347018at2759"/>
<dbReference type="InterPro" id="IPR045086">
    <property type="entry name" value="OBG_GTPase"/>
</dbReference>
<name>A0A026WTH1_OOCBI</name>
<evidence type="ECO:0000256" key="1">
    <source>
        <dbReference type="ARBA" id="ARBA00022741"/>
    </source>
</evidence>
<keyword evidence="4" id="KW-1185">Reference proteome</keyword>
<organism evidence="3 4">
    <name type="scientific">Ooceraea biroi</name>
    <name type="common">Clonal raider ant</name>
    <name type="synonym">Cerapachys biroi</name>
    <dbReference type="NCBI Taxonomy" id="2015173"/>
    <lineage>
        <taxon>Eukaryota</taxon>
        <taxon>Metazoa</taxon>
        <taxon>Ecdysozoa</taxon>
        <taxon>Arthropoda</taxon>
        <taxon>Hexapoda</taxon>
        <taxon>Insecta</taxon>
        <taxon>Pterygota</taxon>
        <taxon>Neoptera</taxon>
        <taxon>Endopterygota</taxon>
        <taxon>Hymenoptera</taxon>
        <taxon>Apocrita</taxon>
        <taxon>Aculeata</taxon>
        <taxon>Formicoidea</taxon>
        <taxon>Formicidae</taxon>
        <taxon>Dorylinae</taxon>
        <taxon>Ooceraea</taxon>
    </lineage>
</organism>
<dbReference type="PANTHER" id="PTHR11702:SF43">
    <property type="entry name" value="GTP-BINDING PROTEIN 10"/>
    <property type="match status" value="1"/>
</dbReference>
<evidence type="ECO:0000313" key="3">
    <source>
        <dbReference type="EMBL" id="EZA59360.1"/>
    </source>
</evidence>
<dbReference type="GO" id="GO:0003924">
    <property type="term" value="F:GTPase activity"/>
    <property type="evidence" value="ECO:0007669"/>
    <property type="project" value="InterPro"/>
</dbReference>
<dbReference type="SUPFAM" id="SSF52540">
    <property type="entry name" value="P-loop containing nucleoside triphosphate hydrolases"/>
    <property type="match status" value="1"/>
</dbReference>
<dbReference type="PROSITE" id="PS51710">
    <property type="entry name" value="G_OBG"/>
    <property type="match status" value="1"/>
</dbReference>
<dbReference type="Proteomes" id="UP000053097">
    <property type="component" value="Unassembled WGS sequence"/>
</dbReference>
<dbReference type="PANTHER" id="PTHR11702">
    <property type="entry name" value="DEVELOPMENTALLY REGULATED GTP-BINDING PROTEIN-RELATED"/>
    <property type="match status" value="1"/>
</dbReference>
<dbReference type="PRINTS" id="PR00326">
    <property type="entry name" value="GTP1OBG"/>
</dbReference>
<gene>
    <name evidence="3" type="ORF">X777_16006</name>
</gene>
<dbReference type="Gene3D" id="3.40.50.300">
    <property type="entry name" value="P-loop containing nucleotide triphosphate hydrolases"/>
    <property type="match status" value="1"/>
</dbReference>
<dbReference type="GO" id="GO:0005739">
    <property type="term" value="C:mitochondrion"/>
    <property type="evidence" value="ECO:0007669"/>
    <property type="project" value="TreeGrafter"/>
</dbReference>
<feature type="domain" description="OBG-type G" evidence="2">
    <location>
        <begin position="63"/>
        <end position="228"/>
    </location>
</feature>
<dbReference type="EMBL" id="KK107109">
    <property type="protein sequence ID" value="EZA59360.1"/>
    <property type="molecule type" value="Genomic_DNA"/>
</dbReference>
<protein>
    <submittedName>
        <fullName evidence="3">GTP-binding protein 10-like protein</fullName>
    </submittedName>
</protein>
<dbReference type="GO" id="GO:0005525">
    <property type="term" value="F:GTP binding"/>
    <property type="evidence" value="ECO:0007669"/>
    <property type="project" value="InterPro"/>
</dbReference>
<dbReference type="InterPro" id="IPR027417">
    <property type="entry name" value="P-loop_NTPase"/>
</dbReference>
<dbReference type="AlphaFoldDB" id="A0A026WTH1"/>
<dbReference type="InterPro" id="IPR031167">
    <property type="entry name" value="G_OBG"/>
</dbReference>
<proteinExistence type="predicted"/>
<keyword evidence="1" id="KW-0547">Nucleotide-binding</keyword>
<dbReference type="InterPro" id="IPR006073">
    <property type="entry name" value="GTP-bd"/>
</dbReference>
<evidence type="ECO:0000313" key="4">
    <source>
        <dbReference type="Proteomes" id="UP000053097"/>
    </source>
</evidence>
<reference evidence="3 4" key="1">
    <citation type="journal article" date="2014" name="Curr. Biol.">
        <title>The genome of the clonal raider ant Cerapachys biroi.</title>
        <authorList>
            <person name="Oxley P.R."/>
            <person name="Ji L."/>
            <person name="Fetter-Pruneda I."/>
            <person name="McKenzie S.K."/>
            <person name="Li C."/>
            <person name="Hu H."/>
            <person name="Zhang G."/>
            <person name="Kronauer D.J."/>
        </authorList>
    </citation>
    <scope>NUCLEOTIDE SEQUENCE [LARGE SCALE GENOMIC DNA]</scope>
</reference>
<dbReference type="Pfam" id="PF01926">
    <property type="entry name" value="MMR_HSR1"/>
    <property type="match status" value="1"/>
</dbReference>
<dbReference type="STRING" id="2015173.A0A026WTH1"/>
<sequence>MLAKARFWRRFRVPSLKLLITPVRLISSRELSFSFGQRRYDLEEICNFINFSSHVAVSCVAVTTIRPRLGIMNYMDYRRITVADLPGLIEGAHLNIGMGHNFLKHVERTKLLLFIVDVQGFQLSAKHMRRSCLETVVLLNKEIELYKPDLLKMPTAIIINKMDTDNADGILEEIKPMLENLSEYVATCPEEIQPNQVVRFDDILSASLIMKNDREITTIKERIRDILDKYEEQQHVAVNGDSLDSQLVERIKRQTERQAPTVV</sequence>
<evidence type="ECO:0000259" key="2">
    <source>
        <dbReference type="PROSITE" id="PS51710"/>
    </source>
</evidence>
<accession>A0A026WTH1</accession>